<dbReference type="AlphaFoldDB" id="A0A2U9PIR3"/>
<evidence type="ECO:0000313" key="2">
    <source>
        <dbReference type="Proteomes" id="UP000011200"/>
    </source>
</evidence>
<reference evidence="2" key="2">
    <citation type="submission" date="2018-03" db="EMBL/GenBank/DDBJ databases">
        <authorList>
            <person name="Derbyshire K."/>
            <person name="Gray T.A."/>
            <person name="Champion M."/>
        </authorList>
    </citation>
    <scope>NUCLEOTIDE SEQUENCE [LARGE SCALE GENOMIC DNA]</scope>
    <source>
        <strain evidence="2">MKD8</strain>
    </source>
</reference>
<dbReference type="RefSeq" id="WP_003891967.1">
    <property type="nucleotide sequence ID" value="NZ_CP027541.1"/>
</dbReference>
<sequence length="175" mass="19183">MTEKLSTGTKTLLMARVDRAEELWQTELDQTIAAIPWLRASMAHLIALNDGTLQRDASDSFVAAFDRASDAVMCALDLQLAPLEPFALCIGVHAVEHTDSADADAAARLRDLAHGGQTLISATTAAYATDRLPAYATLNPLRKRSWHEPLYQLNHPGLRTEADEVPHLPYGRVVR</sequence>
<dbReference type="SUPFAM" id="SSF55073">
    <property type="entry name" value="Nucleotide cyclase"/>
    <property type="match status" value="1"/>
</dbReference>
<accession>A0A2U9PIR3</accession>
<dbReference type="EMBL" id="CP027541">
    <property type="protein sequence ID" value="AWT51613.1"/>
    <property type="molecule type" value="Genomic_DNA"/>
</dbReference>
<organism evidence="1 2">
    <name type="scientific">Mycolicibacterium smegmatis (strain MKD8)</name>
    <name type="common">Mycobacterium smegmatis</name>
    <dbReference type="NCBI Taxonomy" id="1214915"/>
    <lineage>
        <taxon>Bacteria</taxon>
        <taxon>Bacillati</taxon>
        <taxon>Actinomycetota</taxon>
        <taxon>Actinomycetes</taxon>
        <taxon>Mycobacteriales</taxon>
        <taxon>Mycobacteriaceae</taxon>
        <taxon>Mycolicibacterium</taxon>
    </lineage>
</organism>
<dbReference type="InterPro" id="IPR029787">
    <property type="entry name" value="Nucleotide_cyclase"/>
</dbReference>
<dbReference type="Gene3D" id="3.30.70.1230">
    <property type="entry name" value="Nucleotide cyclase"/>
    <property type="match status" value="1"/>
</dbReference>
<protein>
    <submittedName>
        <fullName evidence="1">Transcriptional regulator, LuxR family protein</fullName>
    </submittedName>
</protein>
<gene>
    <name evidence="1" type="ORF">D806_006210</name>
</gene>
<reference evidence="1 2" key="1">
    <citation type="journal article" date="2013" name="Genome Announc.">
        <title>Draft genome sequence of MKD8, a conjugal recipient Mycobacterium smegmatis strain.</title>
        <authorList>
            <person name="Gray T.A."/>
            <person name="Palumbo M.J."/>
            <person name="Derbyshire K.M."/>
        </authorList>
    </citation>
    <scope>NUCLEOTIDE SEQUENCE [LARGE SCALE GENOMIC DNA]</scope>
    <source>
        <strain evidence="1 2">MKD8</strain>
    </source>
</reference>
<proteinExistence type="predicted"/>
<evidence type="ECO:0000313" key="1">
    <source>
        <dbReference type="EMBL" id="AWT51613.1"/>
    </source>
</evidence>
<dbReference type="Proteomes" id="UP000011200">
    <property type="component" value="Chromosome"/>
</dbReference>
<name>A0A2U9PIR3_MYCSE</name>